<evidence type="ECO:0000256" key="1">
    <source>
        <dbReference type="SAM" id="MobiDB-lite"/>
    </source>
</evidence>
<accession>A0ABD1GMT2</accession>
<dbReference type="AlphaFoldDB" id="A0ABD1GMT2"/>
<protein>
    <recommendedName>
        <fullName evidence="4">BHLH domain-containing protein</fullName>
    </recommendedName>
</protein>
<feature type="compositionally biased region" description="Acidic residues" evidence="1">
    <location>
        <begin position="242"/>
        <end position="253"/>
    </location>
</feature>
<dbReference type="EMBL" id="JBEAFC010000008">
    <property type="protein sequence ID" value="KAL1544358.1"/>
    <property type="molecule type" value="Genomic_DNA"/>
</dbReference>
<dbReference type="Proteomes" id="UP001567538">
    <property type="component" value="Unassembled WGS sequence"/>
</dbReference>
<name>A0ABD1GMT2_SALDI</name>
<feature type="compositionally biased region" description="Basic and acidic residues" evidence="1">
    <location>
        <begin position="284"/>
        <end position="298"/>
    </location>
</feature>
<evidence type="ECO:0000313" key="3">
    <source>
        <dbReference type="Proteomes" id="UP001567538"/>
    </source>
</evidence>
<comment type="caution">
    <text evidence="2">The sequence shown here is derived from an EMBL/GenBank/DDBJ whole genome shotgun (WGS) entry which is preliminary data.</text>
</comment>
<dbReference type="InterPro" id="IPR037546">
    <property type="entry name" value="SAC51-like"/>
</dbReference>
<keyword evidence="3" id="KW-1185">Reference proteome</keyword>
<evidence type="ECO:0008006" key="4">
    <source>
        <dbReference type="Google" id="ProtNLM"/>
    </source>
</evidence>
<dbReference type="PANTHER" id="PTHR36066">
    <property type="entry name" value="TRANSCRIPTION FACTOR BHLH145"/>
    <property type="match status" value="1"/>
</dbReference>
<sequence length="378" mass="42370">MVCQAASQTRFRALKHESGISGRTTIIVRVIACFQPLQNCQAEYFLQVHYSGRLFGRMATAKKSQALQQFTAWNSSYTDRMAMYYCQCTTANAAFPEQYASDSPSLNAGQGAVGRFRPLHCNIPYATADPYQKGSHCTLPCCPGVVDKQPVGAPLRRFVIFDQFKNHTRLFFSPSFSPLERMFASKTPASVNGLFAKVDAYVDHCILMKPVVEEKWDENHPSNWEGEMDEDTDEINALVYSDSDDDNSEDDEVTSTGHSSPLSLDELTEEVASSDHKSSKRKRLLDSRDEKSSFETSRRRLLPHSYEGDEVGSRCAGDDDGSRKVKIRKTLKMLESIIPGLDESDPLSVIDGAVVYLKAMKTEAESLWRRKGPPELHH</sequence>
<gene>
    <name evidence="2" type="ORF">AAHA92_21223</name>
</gene>
<proteinExistence type="predicted"/>
<dbReference type="PANTHER" id="PTHR36066:SF8">
    <property type="entry name" value="TRANSCRIPTION FACTOR SAC51"/>
    <property type="match status" value="1"/>
</dbReference>
<evidence type="ECO:0000313" key="2">
    <source>
        <dbReference type="EMBL" id="KAL1544358.1"/>
    </source>
</evidence>
<reference evidence="2 3" key="1">
    <citation type="submission" date="2024-06" db="EMBL/GenBank/DDBJ databases">
        <title>A chromosome level genome sequence of Diviner's sage (Salvia divinorum).</title>
        <authorList>
            <person name="Ford S.A."/>
            <person name="Ro D.-K."/>
            <person name="Ness R.W."/>
            <person name="Phillips M.A."/>
        </authorList>
    </citation>
    <scope>NUCLEOTIDE SEQUENCE [LARGE SCALE GENOMIC DNA]</scope>
    <source>
        <strain evidence="2">SAF-2024a</strain>
        <tissue evidence="2">Leaf</tissue>
    </source>
</reference>
<organism evidence="2 3">
    <name type="scientific">Salvia divinorum</name>
    <name type="common">Maria pastora</name>
    <name type="synonym">Diviner's sage</name>
    <dbReference type="NCBI Taxonomy" id="28513"/>
    <lineage>
        <taxon>Eukaryota</taxon>
        <taxon>Viridiplantae</taxon>
        <taxon>Streptophyta</taxon>
        <taxon>Embryophyta</taxon>
        <taxon>Tracheophyta</taxon>
        <taxon>Spermatophyta</taxon>
        <taxon>Magnoliopsida</taxon>
        <taxon>eudicotyledons</taxon>
        <taxon>Gunneridae</taxon>
        <taxon>Pentapetalae</taxon>
        <taxon>asterids</taxon>
        <taxon>lamiids</taxon>
        <taxon>Lamiales</taxon>
        <taxon>Lamiaceae</taxon>
        <taxon>Nepetoideae</taxon>
        <taxon>Mentheae</taxon>
        <taxon>Salviinae</taxon>
        <taxon>Salvia</taxon>
        <taxon>Salvia subgen. Calosphace</taxon>
    </lineage>
</organism>
<feature type="region of interest" description="Disordered" evidence="1">
    <location>
        <begin position="240"/>
        <end position="321"/>
    </location>
</feature>